<dbReference type="AlphaFoldDB" id="A0A8J6NWM0"/>
<evidence type="ECO:0000313" key="9">
    <source>
        <dbReference type="Proteomes" id="UP000605201"/>
    </source>
</evidence>
<evidence type="ECO:0000259" key="7">
    <source>
        <dbReference type="PROSITE" id="PS51379"/>
    </source>
</evidence>
<proteinExistence type="predicted"/>
<dbReference type="Gene3D" id="3.30.70.20">
    <property type="match status" value="2"/>
</dbReference>
<dbReference type="GO" id="GO:0051539">
    <property type="term" value="F:4 iron, 4 sulfur cluster binding"/>
    <property type="evidence" value="ECO:0007669"/>
    <property type="project" value="UniProtKB-KW"/>
</dbReference>
<name>A0A8J6NWM0_9BACT</name>
<evidence type="ECO:0000256" key="6">
    <source>
        <dbReference type="ARBA" id="ARBA00023014"/>
    </source>
</evidence>
<evidence type="ECO:0000256" key="1">
    <source>
        <dbReference type="ARBA" id="ARBA00004196"/>
    </source>
</evidence>
<keyword evidence="5" id="KW-0408">Iron</keyword>
<gene>
    <name evidence="8" type="ORF">H8D96_04550</name>
</gene>
<reference evidence="8 9" key="1">
    <citation type="submission" date="2020-08" db="EMBL/GenBank/DDBJ databases">
        <title>Bridging the membrane lipid divide: bacteria of the FCB group superphylum have the potential to synthesize archaeal ether lipids.</title>
        <authorList>
            <person name="Villanueva L."/>
            <person name="Von Meijenfeldt F.A.B."/>
            <person name="Westbye A.B."/>
            <person name="Yadav S."/>
            <person name="Hopmans E.C."/>
            <person name="Dutilh B.E."/>
            <person name="Sinninghe Damste J.S."/>
        </authorList>
    </citation>
    <scope>NUCLEOTIDE SEQUENCE [LARGE SCALE GENOMIC DNA]</scope>
    <source>
        <strain evidence="8">NIOZ-UU17</strain>
    </source>
</reference>
<organism evidence="8 9">
    <name type="scientific">Candidatus Desulfatibia vada</name>
    <dbReference type="NCBI Taxonomy" id="2841696"/>
    <lineage>
        <taxon>Bacteria</taxon>
        <taxon>Pseudomonadati</taxon>
        <taxon>Thermodesulfobacteriota</taxon>
        <taxon>Desulfobacteria</taxon>
        <taxon>Desulfobacterales</taxon>
        <taxon>Desulfobacterales incertae sedis</taxon>
        <taxon>Candidatus Desulfatibia</taxon>
    </lineage>
</organism>
<keyword evidence="2" id="KW-0004">4Fe-4S</keyword>
<evidence type="ECO:0000256" key="3">
    <source>
        <dbReference type="ARBA" id="ARBA00022723"/>
    </source>
</evidence>
<keyword evidence="4" id="KW-0677">Repeat</keyword>
<keyword evidence="6" id="KW-0411">Iron-sulfur</keyword>
<evidence type="ECO:0000256" key="4">
    <source>
        <dbReference type="ARBA" id="ARBA00022737"/>
    </source>
</evidence>
<feature type="domain" description="4Fe-4S ferredoxin-type" evidence="7">
    <location>
        <begin position="4"/>
        <end position="33"/>
    </location>
</feature>
<sequence length="217" mass="24431">MAGKFFFVDTTRCTACRGCQIACKQWNQQPADKTKQYGTYQNPPDLNGNTFRLVRFMEHPSKVNSMVWYFFTEACRHCLAPPCKKKADQVKKDAIVVNDFGAVLYTKDTKDLKQAAKAIKQACPWSIPTWSNKEKQLVKCHMCHERVAAGLKTACSKACPTGALNFGDEADMKALANKRLAAAKKKFGGRGEILDIEDVRVLYLIIDEQIKYRPVAL</sequence>
<evidence type="ECO:0000313" key="8">
    <source>
        <dbReference type="EMBL" id="MBC8431170.1"/>
    </source>
</evidence>
<dbReference type="EMBL" id="JACNIG010000119">
    <property type="protein sequence ID" value="MBC8431170.1"/>
    <property type="molecule type" value="Genomic_DNA"/>
</dbReference>
<dbReference type="PANTHER" id="PTHR43545">
    <property type="entry name" value="FORMATE DEHYDROGENASE, NITRATE-INDUCIBLE, IRON-SULFUR SUBUNIT"/>
    <property type="match status" value="1"/>
</dbReference>
<evidence type="ECO:0000256" key="5">
    <source>
        <dbReference type="ARBA" id="ARBA00023004"/>
    </source>
</evidence>
<dbReference type="GO" id="GO:0030313">
    <property type="term" value="C:cell envelope"/>
    <property type="evidence" value="ECO:0007669"/>
    <property type="project" value="UniProtKB-SubCell"/>
</dbReference>
<dbReference type="PANTHER" id="PTHR43545:SF4">
    <property type="entry name" value="IRON-SULFUR PROTEIN"/>
    <property type="match status" value="1"/>
</dbReference>
<dbReference type="InterPro" id="IPR017896">
    <property type="entry name" value="4Fe4S_Fe-S-bd"/>
</dbReference>
<dbReference type="GO" id="GO:0046872">
    <property type="term" value="F:metal ion binding"/>
    <property type="evidence" value="ECO:0007669"/>
    <property type="project" value="UniProtKB-KW"/>
</dbReference>
<dbReference type="InterPro" id="IPR051555">
    <property type="entry name" value="FDH_Electron_Transfer_Unit"/>
</dbReference>
<dbReference type="SUPFAM" id="SSF54862">
    <property type="entry name" value="4Fe-4S ferredoxins"/>
    <property type="match status" value="1"/>
</dbReference>
<keyword evidence="3" id="KW-0479">Metal-binding</keyword>
<comment type="caution">
    <text evidence="8">The sequence shown here is derived from an EMBL/GenBank/DDBJ whole genome shotgun (WGS) entry which is preliminary data.</text>
</comment>
<protein>
    <submittedName>
        <fullName evidence="8">Formate dehydrogenase</fullName>
    </submittedName>
</protein>
<comment type="subcellular location">
    <subcellularLocation>
        <location evidence="1">Cell envelope</location>
    </subcellularLocation>
</comment>
<evidence type="ECO:0000256" key="2">
    <source>
        <dbReference type="ARBA" id="ARBA00022485"/>
    </source>
</evidence>
<dbReference type="PROSITE" id="PS51379">
    <property type="entry name" value="4FE4S_FER_2"/>
    <property type="match status" value="1"/>
</dbReference>
<dbReference type="Proteomes" id="UP000605201">
    <property type="component" value="Unassembled WGS sequence"/>
</dbReference>
<dbReference type="Pfam" id="PF13247">
    <property type="entry name" value="Fer4_11"/>
    <property type="match status" value="1"/>
</dbReference>
<accession>A0A8J6NWM0</accession>